<dbReference type="Proteomes" id="UP001164776">
    <property type="component" value="Unassembled WGS sequence"/>
</dbReference>
<sequence length="150" mass="17361">MCTPTGMTLYSLVYRGEEVLPLEIQIASLCVAIHKKLVEDEAAKLRFKELDSLEEKRLQALQNLEAYQARMSRAFDKRMKRRSFKQDDLVLAVIRPMNVTHRMKGKLEPKWEGPYVVKDVYSSGAYRIISPDGEYCPPPLNGKFLKQYYA</sequence>
<dbReference type="PANTHER" id="PTHR48475:SF1">
    <property type="entry name" value="RNASE H TYPE-1 DOMAIN-CONTAINING PROTEIN"/>
    <property type="match status" value="1"/>
</dbReference>
<evidence type="ECO:0000313" key="2">
    <source>
        <dbReference type="Proteomes" id="UP001164776"/>
    </source>
</evidence>
<evidence type="ECO:0008006" key="3">
    <source>
        <dbReference type="Google" id="ProtNLM"/>
    </source>
</evidence>
<accession>A0A9W7X789</accession>
<dbReference type="PANTHER" id="PTHR48475">
    <property type="entry name" value="RIBONUCLEASE H"/>
    <property type="match status" value="1"/>
</dbReference>
<gene>
    <name evidence="1" type="ORF">BS78_K182100</name>
</gene>
<proteinExistence type="predicted"/>
<dbReference type="OrthoDB" id="626900at2759"/>
<evidence type="ECO:0000313" key="1">
    <source>
        <dbReference type="EMBL" id="KAJ1253805.1"/>
    </source>
</evidence>
<organism evidence="1 2">
    <name type="scientific">Paspalum vaginatum</name>
    <name type="common">seashore paspalum</name>
    <dbReference type="NCBI Taxonomy" id="158149"/>
    <lineage>
        <taxon>Eukaryota</taxon>
        <taxon>Viridiplantae</taxon>
        <taxon>Streptophyta</taxon>
        <taxon>Embryophyta</taxon>
        <taxon>Tracheophyta</taxon>
        <taxon>Spermatophyta</taxon>
        <taxon>Magnoliopsida</taxon>
        <taxon>Liliopsida</taxon>
        <taxon>Poales</taxon>
        <taxon>Poaceae</taxon>
        <taxon>PACMAD clade</taxon>
        <taxon>Panicoideae</taxon>
        <taxon>Andropogonodae</taxon>
        <taxon>Paspaleae</taxon>
        <taxon>Paspalinae</taxon>
        <taxon>Paspalum</taxon>
    </lineage>
</organism>
<dbReference type="EMBL" id="MU630650">
    <property type="protein sequence ID" value="KAJ1253805.1"/>
    <property type="molecule type" value="Genomic_DNA"/>
</dbReference>
<reference evidence="1 2" key="1">
    <citation type="submission" date="2022-10" db="EMBL/GenBank/DDBJ databases">
        <title>WGS assembly of Paspalum vaginatum 540-79.</title>
        <authorList>
            <person name="Sun G."/>
            <person name="Wase N."/>
            <person name="Shu S."/>
            <person name="Jenkins J."/>
            <person name="Zhou B."/>
            <person name="Torres-Rodriguez J."/>
            <person name="Chen C."/>
            <person name="Sandor L."/>
            <person name="Plott C."/>
            <person name="Yoshinga Y."/>
            <person name="Daum C."/>
            <person name="Qi P."/>
            <person name="Barry K."/>
            <person name="Lipzen A."/>
            <person name="Berry L."/>
            <person name="Pedersen C."/>
            <person name="Gottilla T."/>
            <person name="Foltz A."/>
            <person name="Yu H."/>
            <person name="O'Malley R."/>
            <person name="Zhang C."/>
            <person name="Devos K."/>
            <person name="Sigmon B."/>
            <person name="Yu B."/>
            <person name="Obata T."/>
            <person name="Schmutz J."/>
            <person name="Schnable J."/>
        </authorList>
    </citation>
    <scope>NUCLEOTIDE SEQUENCE [LARGE SCALE GENOMIC DNA]</scope>
    <source>
        <strain evidence="2">cv. 540-79</strain>
    </source>
</reference>
<dbReference type="AlphaFoldDB" id="A0A9W7X789"/>
<keyword evidence="2" id="KW-1185">Reference proteome</keyword>
<name>A0A9W7X789_9POAL</name>
<comment type="caution">
    <text evidence="1">The sequence shown here is derived from an EMBL/GenBank/DDBJ whole genome shotgun (WGS) entry which is preliminary data.</text>
</comment>
<protein>
    <recommendedName>
        <fullName evidence="3">Integrase zinc-binding domain-containing protein</fullName>
    </recommendedName>
</protein>